<name>A0A0R1SAW2_9LACO</name>
<keyword evidence="4" id="KW-1185">Reference proteome</keyword>
<dbReference type="Gene3D" id="3.40.50.1110">
    <property type="entry name" value="SGNH hydrolase"/>
    <property type="match status" value="1"/>
</dbReference>
<dbReference type="InterPro" id="IPR013830">
    <property type="entry name" value="SGNH_hydro"/>
</dbReference>
<dbReference type="Pfam" id="PF13472">
    <property type="entry name" value="Lipase_GDSL_2"/>
    <property type="match status" value="1"/>
</dbReference>
<reference evidence="3 4" key="1">
    <citation type="journal article" date="2015" name="Genome Announc.">
        <title>Expanding the biotechnology potential of lactobacilli through comparative genomics of 213 strains and associated genera.</title>
        <authorList>
            <person name="Sun Z."/>
            <person name="Harris H.M."/>
            <person name="McCann A."/>
            <person name="Guo C."/>
            <person name="Argimon S."/>
            <person name="Zhang W."/>
            <person name="Yang X."/>
            <person name="Jeffery I.B."/>
            <person name="Cooney J.C."/>
            <person name="Kagawa T.F."/>
            <person name="Liu W."/>
            <person name="Song Y."/>
            <person name="Salvetti E."/>
            <person name="Wrobel A."/>
            <person name="Rasinkangas P."/>
            <person name="Parkhill J."/>
            <person name="Rea M.C."/>
            <person name="O'Sullivan O."/>
            <person name="Ritari J."/>
            <person name="Douillard F.P."/>
            <person name="Paul Ross R."/>
            <person name="Yang R."/>
            <person name="Briner A.E."/>
            <person name="Felis G.E."/>
            <person name="de Vos W.M."/>
            <person name="Barrangou R."/>
            <person name="Klaenhammer T.R."/>
            <person name="Caufield P.W."/>
            <person name="Cui Y."/>
            <person name="Zhang H."/>
            <person name="O'Toole P.W."/>
        </authorList>
    </citation>
    <scope>NUCLEOTIDE SEQUENCE [LARGE SCALE GENOMIC DNA]</scope>
    <source>
        <strain evidence="3 4">DSM 14857</strain>
    </source>
</reference>
<dbReference type="STRING" id="1423815.FC27_GL000743"/>
<accession>A0A0R1SAW2</accession>
<evidence type="ECO:0000313" key="4">
    <source>
        <dbReference type="Proteomes" id="UP000051647"/>
    </source>
</evidence>
<dbReference type="EMBL" id="AZFA01000018">
    <property type="protein sequence ID" value="KRL66199.1"/>
    <property type="molecule type" value="Genomic_DNA"/>
</dbReference>
<protein>
    <submittedName>
        <fullName evidence="3">Lysophospholipase l1-like esterase</fullName>
    </submittedName>
</protein>
<keyword evidence="1" id="KW-0812">Transmembrane</keyword>
<dbReference type="Proteomes" id="UP000051647">
    <property type="component" value="Unassembled WGS sequence"/>
</dbReference>
<organism evidence="3 4">
    <name type="scientific">Companilactobacillus versmoldensis DSM 14857 = KCTC 3814</name>
    <dbReference type="NCBI Taxonomy" id="1423815"/>
    <lineage>
        <taxon>Bacteria</taxon>
        <taxon>Bacillati</taxon>
        <taxon>Bacillota</taxon>
        <taxon>Bacilli</taxon>
        <taxon>Lactobacillales</taxon>
        <taxon>Lactobacillaceae</taxon>
        <taxon>Companilactobacillus</taxon>
    </lineage>
</organism>
<dbReference type="InterPro" id="IPR036514">
    <property type="entry name" value="SGNH_hydro_sf"/>
</dbReference>
<keyword evidence="1" id="KW-1133">Transmembrane helix</keyword>
<dbReference type="AlphaFoldDB" id="A0A0R1SAW2"/>
<evidence type="ECO:0000256" key="1">
    <source>
        <dbReference type="SAM" id="Phobius"/>
    </source>
</evidence>
<dbReference type="PATRIC" id="fig|1423815.3.peg.752"/>
<comment type="caution">
    <text evidence="3">The sequence shown here is derived from an EMBL/GenBank/DDBJ whole genome shotgun (WGS) entry which is preliminary data.</text>
</comment>
<dbReference type="PANTHER" id="PTHR30383">
    <property type="entry name" value="THIOESTERASE 1/PROTEASE 1/LYSOPHOSPHOLIPASE L1"/>
    <property type="match status" value="1"/>
</dbReference>
<feature type="domain" description="SGNH hydrolase-type esterase" evidence="2">
    <location>
        <begin position="74"/>
        <end position="277"/>
    </location>
</feature>
<dbReference type="SUPFAM" id="SSF52266">
    <property type="entry name" value="SGNH hydrolase"/>
    <property type="match status" value="1"/>
</dbReference>
<feature type="transmembrane region" description="Helical" evidence="1">
    <location>
        <begin position="12"/>
        <end position="33"/>
    </location>
</feature>
<proteinExistence type="predicted"/>
<evidence type="ECO:0000259" key="2">
    <source>
        <dbReference type="Pfam" id="PF13472"/>
    </source>
</evidence>
<evidence type="ECO:0000313" key="3">
    <source>
        <dbReference type="EMBL" id="KRL66199.1"/>
    </source>
</evidence>
<gene>
    <name evidence="3" type="ORF">FC27_GL000743</name>
</gene>
<dbReference type="GO" id="GO:0004622">
    <property type="term" value="F:phosphatidylcholine lysophospholipase activity"/>
    <property type="evidence" value="ECO:0007669"/>
    <property type="project" value="TreeGrafter"/>
</dbReference>
<dbReference type="eggNOG" id="COG2755">
    <property type="taxonomic scope" value="Bacteria"/>
</dbReference>
<dbReference type="InterPro" id="IPR051532">
    <property type="entry name" value="Ester_Hydrolysis_Enzymes"/>
</dbReference>
<dbReference type="PANTHER" id="PTHR30383:SF27">
    <property type="entry name" value="SPORE GERMINATION LIPASE LIPC"/>
    <property type="match status" value="1"/>
</dbReference>
<sequence length="297" mass="33432">MKDGFKMKKKKFLTMIFSLVFIIAVVVGGYFVLQSNSHTEEPQQATINNKDKKVTKITNKKKVVPKKSNVKIVAIGDSLTEGIGDSKSVGGGYVTRLKHKVHSKYDVKTTANNFGVSGNTSSQIIDRISFDQKIHKELPKADIITVTVGGNDFMHLLKKKGMDITEKDIATEQTAFDQRLGVLLADIRHYNADAPIYLVGIYNPFSIYLSNVKDAKEAFVKWGQGSQEVARSVNNTYYVDINELYQNKYVNKKAEKTGTNPYLSKDDHFHPNATGYDMMTNKIFSKVQNTTKEWLDK</sequence>
<keyword evidence="1" id="KW-0472">Membrane</keyword>